<dbReference type="Proteomes" id="UP000245655">
    <property type="component" value="Unassembled WGS sequence"/>
</dbReference>
<proteinExistence type="predicted"/>
<protein>
    <submittedName>
        <fullName evidence="1">Uncharacterized protein</fullName>
    </submittedName>
</protein>
<dbReference type="InterPro" id="IPR045390">
    <property type="entry name" value="ABC-3C_MC3"/>
</dbReference>
<dbReference type="AlphaFoldDB" id="A0A2V1ZQR8"/>
<evidence type="ECO:0000313" key="2">
    <source>
        <dbReference type="Proteomes" id="UP000245655"/>
    </source>
</evidence>
<accession>A0A2V1ZQR8</accession>
<dbReference type="GeneID" id="96996953"/>
<reference evidence="1 2" key="1">
    <citation type="submission" date="2018-05" db="EMBL/GenBank/DDBJ databases">
        <title>Genomic Encyclopedia of Type Strains, Phase IV (KMG-IV): sequencing the most valuable type-strain genomes for metagenomic binning, comparative biology and taxonomic classification.</title>
        <authorList>
            <person name="Goeker M."/>
        </authorList>
    </citation>
    <scope>NUCLEOTIDE SEQUENCE [LARGE SCALE GENOMIC DNA]</scope>
    <source>
        <strain evidence="1 2">DSM 7229</strain>
    </source>
</reference>
<evidence type="ECO:0000313" key="1">
    <source>
        <dbReference type="EMBL" id="PWK07402.1"/>
    </source>
</evidence>
<dbReference type="RefSeq" id="WP_109592292.1">
    <property type="nucleotide sequence ID" value="NZ_CAJGZY010000015.1"/>
</dbReference>
<dbReference type="EMBL" id="QGGM01000015">
    <property type="protein sequence ID" value="PWK07402.1"/>
    <property type="molecule type" value="Genomic_DNA"/>
</dbReference>
<keyword evidence="2" id="KW-1185">Reference proteome</keyword>
<comment type="caution">
    <text evidence="1">The sequence shown here is derived from an EMBL/GenBank/DDBJ whole genome shotgun (WGS) entry which is preliminary data.</text>
</comment>
<sequence length="147" mass="16985">MTKLTDSLYVIHNNPFIMAPLFTNFFDSVTESENNYLFCYLLLPLVLNVDRRDFLNKSTVRSSVHTFKNKQNLLIGLADDVQYYKEITHHSIQHAIDSDWIVINENLSVTVDENPKNIQSNLIKSYSASQKMYHILGDLDVLTIDIC</sequence>
<organism evidence="1 2">
    <name type="scientific">Psychrobacter immobilis</name>
    <dbReference type="NCBI Taxonomy" id="498"/>
    <lineage>
        <taxon>Bacteria</taxon>
        <taxon>Pseudomonadati</taxon>
        <taxon>Pseudomonadota</taxon>
        <taxon>Gammaproteobacteria</taxon>
        <taxon>Moraxellales</taxon>
        <taxon>Moraxellaceae</taxon>
        <taxon>Psychrobacter</taxon>
    </lineage>
</organism>
<dbReference type="Pfam" id="PF20131">
    <property type="entry name" value="MC3"/>
    <property type="match status" value="1"/>
</dbReference>
<gene>
    <name evidence="1" type="ORF">C8D84_11582</name>
</gene>
<name>A0A2V1ZQR8_PSYIM</name>